<name>A0A183IEI5_9BILA</name>
<dbReference type="Proteomes" id="UP000270296">
    <property type="component" value="Unassembled WGS sequence"/>
</dbReference>
<organism evidence="4">
    <name type="scientific">Soboliphyme baturini</name>
    <dbReference type="NCBI Taxonomy" id="241478"/>
    <lineage>
        <taxon>Eukaryota</taxon>
        <taxon>Metazoa</taxon>
        <taxon>Ecdysozoa</taxon>
        <taxon>Nematoda</taxon>
        <taxon>Enoplea</taxon>
        <taxon>Dorylaimia</taxon>
        <taxon>Dioctophymatida</taxon>
        <taxon>Dioctophymatoidea</taxon>
        <taxon>Soboliphymatidae</taxon>
        <taxon>Soboliphyme</taxon>
    </lineage>
</organism>
<gene>
    <name evidence="2" type="ORF">SBAD_LOCUS2029</name>
</gene>
<reference evidence="2 3" key="2">
    <citation type="submission" date="2018-11" db="EMBL/GenBank/DDBJ databases">
        <authorList>
            <consortium name="Pathogen Informatics"/>
        </authorList>
    </citation>
    <scope>NUCLEOTIDE SEQUENCE [LARGE SCALE GENOMIC DNA]</scope>
</reference>
<keyword evidence="3" id="KW-1185">Reference proteome</keyword>
<proteinExistence type="predicted"/>
<accession>A0A183IEI5</accession>
<dbReference type="WBParaSite" id="SBAD_0000212901-mRNA-1">
    <property type="protein sequence ID" value="SBAD_0000212901-mRNA-1"/>
    <property type="gene ID" value="SBAD_0000212901"/>
</dbReference>
<dbReference type="AlphaFoldDB" id="A0A183IEI5"/>
<evidence type="ECO:0000313" key="4">
    <source>
        <dbReference type="WBParaSite" id="SBAD_0000212901-mRNA-1"/>
    </source>
</evidence>
<evidence type="ECO:0000313" key="3">
    <source>
        <dbReference type="Proteomes" id="UP000270296"/>
    </source>
</evidence>
<evidence type="ECO:0000313" key="2">
    <source>
        <dbReference type="EMBL" id="VDO96271.1"/>
    </source>
</evidence>
<feature type="region of interest" description="Disordered" evidence="1">
    <location>
        <begin position="1"/>
        <end position="55"/>
    </location>
</feature>
<protein>
    <submittedName>
        <fullName evidence="4">Nanos-type domain-containing protein</fullName>
    </submittedName>
</protein>
<reference evidence="4" key="1">
    <citation type="submission" date="2016-06" db="UniProtKB">
        <authorList>
            <consortium name="WormBaseParasite"/>
        </authorList>
    </citation>
    <scope>IDENTIFICATION</scope>
</reference>
<sequence length="81" mass="8642">MLALRPAIDQVGKRRNETQGNTVTTPHADHGEAMSGEDEDRTPAPPACAGTTANNSNLLSCPLTGTRSEAGAEFRTWLITY</sequence>
<dbReference type="EMBL" id="UZAM01007053">
    <property type="protein sequence ID" value="VDO96271.1"/>
    <property type="molecule type" value="Genomic_DNA"/>
</dbReference>
<evidence type="ECO:0000256" key="1">
    <source>
        <dbReference type="SAM" id="MobiDB-lite"/>
    </source>
</evidence>